<dbReference type="EMBL" id="PYGJ01000015">
    <property type="protein sequence ID" value="PSL17761.1"/>
    <property type="molecule type" value="Genomic_DNA"/>
</dbReference>
<feature type="transmembrane region" description="Helical" evidence="1">
    <location>
        <begin position="12"/>
        <end position="32"/>
    </location>
</feature>
<protein>
    <submittedName>
        <fullName evidence="2">Uncharacterized protein</fullName>
    </submittedName>
</protein>
<gene>
    <name evidence="2" type="ORF">CLV88_115108</name>
</gene>
<accession>A0A2P8F7R3</accession>
<keyword evidence="1" id="KW-0812">Transmembrane</keyword>
<sequence>MPFDIEHARTQYLASDAAFFRFSAAYIAFLIVQGVEGAWSSMNLSCSYVSNTTQRSRKQTAIGPSF</sequence>
<evidence type="ECO:0000313" key="3">
    <source>
        <dbReference type="Proteomes" id="UP000240418"/>
    </source>
</evidence>
<keyword evidence="1" id="KW-1133">Transmembrane helix</keyword>
<dbReference type="AlphaFoldDB" id="A0A2P8F7R3"/>
<dbReference type="Proteomes" id="UP000240418">
    <property type="component" value="Unassembled WGS sequence"/>
</dbReference>
<name>A0A2P8F7R3_9RHOB</name>
<evidence type="ECO:0000256" key="1">
    <source>
        <dbReference type="SAM" id="Phobius"/>
    </source>
</evidence>
<proteinExistence type="predicted"/>
<keyword evidence="1" id="KW-0472">Membrane</keyword>
<comment type="caution">
    <text evidence="2">The sequence shown here is derived from an EMBL/GenBank/DDBJ whole genome shotgun (WGS) entry which is preliminary data.</text>
</comment>
<keyword evidence="3" id="KW-1185">Reference proteome</keyword>
<evidence type="ECO:0000313" key="2">
    <source>
        <dbReference type="EMBL" id="PSL17761.1"/>
    </source>
</evidence>
<reference evidence="2 3" key="1">
    <citation type="submission" date="2018-03" db="EMBL/GenBank/DDBJ databases">
        <title>Genomic Encyclopedia of Archaeal and Bacterial Type Strains, Phase II (KMG-II): from individual species to whole genera.</title>
        <authorList>
            <person name="Goeker M."/>
        </authorList>
    </citation>
    <scope>NUCLEOTIDE SEQUENCE [LARGE SCALE GENOMIC DNA]</scope>
    <source>
        <strain evidence="2 3">DSM 100673</strain>
    </source>
</reference>
<organism evidence="2 3">
    <name type="scientific">Shimia abyssi</name>
    <dbReference type="NCBI Taxonomy" id="1662395"/>
    <lineage>
        <taxon>Bacteria</taxon>
        <taxon>Pseudomonadati</taxon>
        <taxon>Pseudomonadota</taxon>
        <taxon>Alphaproteobacteria</taxon>
        <taxon>Rhodobacterales</taxon>
        <taxon>Roseobacteraceae</taxon>
    </lineage>
</organism>